<feature type="non-terminal residue" evidence="2">
    <location>
        <position position="51"/>
    </location>
</feature>
<comment type="caution">
    <text evidence="2">The sequence shown here is derived from an EMBL/GenBank/DDBJ whole genome shotgun (WGS) entry which is preliminary data.</text>
</comment>
<dbReference type="EMBL" id="JAMKFB020000004">
    <property type="protein sequence ID" value="KAL0196459.1"/>
    <property type="molecule type" value="Genomic_DNA"/>
</dbReference>
<evidence type="ECO:0000256" key="1">
    <source>
        <dbReference type="SAM" id="MobiDB-lite"/>
    </source>
</evidence>
<keyword evidence="3" id="KW-1185">Reference proteome</keyword>
<dbReference type="AlphaFoldDB" id="A0ABD0RD53"/>
<gene>
    <name evidence="2" type="ORF">M9458_010031</name>
</gene>
<evidence type="ECO:0000313" key="3">
    <source>
        <dbReference type="Proteomes" id="UP001529510"/>
    </source>
</evidence>
<feature type="compositionally biased region" description="Polar residues" evidence="1">
    <location>
        <begin position="26"/>
        <end position="36"/>
    </location>
</feature>
<protein>
    <recommendedName>
        <fullName evidence="4">Prolactin receptor</fullName>
    </recommendedName>
</protein>
<feature type="compositionally biased region" description="Basic and acidic residues" evidence="1">
    <location>
        <begin position="11"/>
        <end position="25"/>
    </location>
</feature>
<reference evidence="2 3" key="1">
    <citation type="submission" date="2024-05" db="EMBL/GenBank/DDBJ databases">
        <title>Genome sequencing and assembly of Indian major carp, Cirrhinus mrigala (Hamilton, 1822).</title>
        <authorList>
            <person name="Mohindra V."/>
            <person name="Chowdhury L.M."/>
            <person name="Lal K."/>
            <person name="Jena J.K."/>
        </authorList>
    </citation>
    <scope>NUCLEOTIDE SEQUENCE [LARGE SCALE GENOMIC DNA]</scope>
    <source>
        <strain evidence="2">CM1030</strain>
        <tissue evidence="2">Blood</tissue>
    </source>
</reference>
<evidence type="ECO:0000313" key="2">
    <source>
        <dbReference type="EMBL" id="KAL0196459.1"/>
    </source>
</evidence>
<sequence>KSPVISPDEQDDRRDMSPEKQRELNTKPTDAEQNCKNTEDVESGNANLENK</sequence>
<proteinExistence type="predicted"/>
<evidence type="ECO:0008006" key="4">
    <source>
        <dbReference type="Google" id="ProtNLM"/>
    </source>
</evidence>
<organism evidence="2 3">
    <name type="scientific">Cirrhinus mrigala</name>
    <name type="common">Mrigala</name>
    <dbReference type="NCBI Taxonomy" id="683832"/>
    <lineage>
        <taxon>Eukaryota</taxon>
        <taxon>Metazoa</taxon>
        <taxon>Chordata</taxon>
        <taxon>Craniata</taxon>
        <taxon>Vertebrata</taxon>
        <taxon>Euteleostomi</taxon>
        <taxon>Actinopterygii</taxon>
        <taxon>Neopterygii</taxon>
        <taxon>Teleostei</taxon>
        <taxon>Ostariophysi</taxon>
        <taxon>Cypriniformes</taxon>
        <taxon>Cyprinidae</taxon>
        <taxon>Labeoninae</taxon>
        <taxon>Labeonini</taxon>
        <taxon>Cirrhinus</taxon>
    </lineage>
</organism>
<feature type="non-terminal residue" evidence="2">
    <location>
        <position position="1"/>
    </location>
</feature>
<feature type="region of interest" description="Disordered" evidence="1">
    <location>
        <begin position="1"/>
        <end position="51"/>
    </location>
</feature>
<name>A0ABD0RD53_CIRMR</name>
<dbReference type="Proteomes" id="UP001529510">
    <property type="component" value="Unassembled WGS sequence"/>
</dbReference>
<accession>A0ABD0RD53</accession>